<dbReference type="PANTHER" id="PTHR11481:SF11">
    <property type="entry name" value="HIGH AFFINITY IMMUNOGLOBULIN GAMMA FC RECEPTOR I-RELATED"/>
    <property type="match status" value="1"/>
</dbReference>
<protein>
    <recommendedName>
        <fullName evidence="6">Immunoglobulin-like beta-sandwich domain-containing protein</fullName>
    </recommendedName>
</protein>
<dbReference type="AlphaFoldDB" id="A0A8C6FN08"/>
<name>A0A8C6FN08_MOSMO</name>
<organism evidence="7 8">
    <name type="scientific">Moschus moschiferus</name>
    <name type="common">Siberian musk deer</name>
    <name type="synonym">Moschus sibiricus</name>
    <dbReference type="NCBI Taxonomy" id="68415"/>
    <lineage>
        <taxon>Eukaryota</taxon>
        <taxon>Metazoa</taxon>
        <taxon>Chordata</taxon>
        <taxon>Craniata</taxon>
        <taxon>Vertebrata</taxon>
        <taxon>Euteleostomi</taxon>
        <taxon>Mammalia</taxon>
        <taxon>Eutheria</taxon>
        <taxon>Laurasiatheria</taxon>
        <taxon>Artiodactyla</taxon>
        <taxon>Ruminantia</taxon>
        <taxon>Pecora</taxon>
        <taxon>Moschidae</taxon>
        <taxon>Moschus</taxon>
    </lineage>
</organism>
<dbReference type="Pfam" id="PF00047">
    <property type="entry name" value="ig"/>
    <property type="match status" value="1"/>
</dbReference>
<dbReference type="GO" id="GO:0019864">
    <property type="term" value="F:IgG binding"/>
    <property type="evidence" value="ECO:0007669"/>
    <property type="project" value="TreeGrafter"/>
</dbReference>
<keyword evidence="5" id="KW-0812">Transmembrane</keyword>
<dbReference type="InterPro" id="IPR050488">
    <property type="entry name" value="Ig_Fc_receptor"/>
</dbReference>
<accession>A0A8C6FN08</accession>
<evidence type="ECO:0000256" key="1">
    <source>
        <dbReference type="ARBA" id="ARBA00022729"/>
    </source>
</evidence>
<dbReference type="GO" id="GO:0032760">
    <property type="term" value="P:positive regulation of tumor necrosis factor production"/>
    <property type="evidence" value="ECO:0007669"/>
    <property type="project" value="TreeGrafter"/>
</dbReference>
<dbReference type="GO" id="GO:0001788">
    <property type="term" value="P:antibody-dependent cellular cytotoxicity"/>
    <property type="evidence" value="ECO:0007669"/>
    <property type="project" value="TreeGrafter"/>
</dbReference>
<evidence type="ECO:0000256" key="3">
    <source>
        <dbReference type="ARBA" id="ARBA00023157"/>
    </source>
</evidence>
<reference evidence="7" key="2">
    <citation type="submission" date="2025-09" db="UniProtKB">
        <authorList>
            <consortium name="Ensembl"/>
        </authorList>
    </citation>
    <scope>IDENTIFICATION</scope>
</reference>
<evidence type="ECO:0000259" key="6">
    <source>
        <dbReference type="Pfam" id="PF00047"/>
    </source>
</evidence>
<evidence type="ECO:0000256" key="5">
    <source>
        <dbReference type="SAM" id="Phobius"/>
    </source>
</evidence>
<dbReference type="GO" id="GO:0009897">
    <property type="term" value="C:external side of plasma membrane"/>
    <property type="evidence" value="ECO:0007669"/>
    <property type="project" value="TreeGrafter"/>
</dbReference>
<keyword evidence="4" id="KW-0393">Immunoglobulin domain</keyword>
<dbReference type="Proteomes" id="UP000694544">
    <property type="component" value="Unplaced"/>
</dbReference>
<sequence length="220" mass="25448">MLVYKMLFYKDGKPFRFSHQDSEFTILKTNLRHSGIYHCSGERRRRYTSEGVSITIKELFPAPVLRTSFSSPHQDGNLVNLSCETNLPSQKPGLQLYFSFYVGNKTLTSRTTSSEYQIFIAEKEDPGLYWCEAATEDGDLIKRSPELELPVLGLQSTTPVWFRFLFYLAVVIMFLVDSVLCIVIHKELQRKKMWNLEIYLDSLDSGHGKKVRPTFKNIDN</sequence>
<dbReference type="Gene3D" id="2.60.40.10">
    <property type="entry name" value="Immunoglobulins"/>
    <property type="match status" value="2"/>
</dbReference>
<evidence type="ECO:0000313" key="8">
    <source>
        <dbReference type="Proteomes" id="UP000694544"/>
    </source>
</evidence>
<dbReference type="InterPro" id="IPR013151">
    <property type="entry name" value="Immunoglobulin_dom"/>
</dbReference>
<evidence type="ECO:0000313" key="7">
    <source>
        <dbReference type="Ensembl" id="ENSMMSP00000017486.1"/>
    </source>
</evidence>
<evidence type="ECO:0000256" key="2">
    <source>
        <dbReference type="ARBA" id="ARBA00022737"/>
    </source>
</evidence>
<proteinExistence type="predicted"/>
<dbReference type="PANTHER" id="PTHR11481">
    <property type="entry name" value="IMMUNOGLOBULIN FC RECEPTOR"/>
    <property type="match status" value="1"/>
</dbReference>
<dbReference type="GO" id="GO:0019770">
    <property type="term" value="F:IgG receptor activity"/>
    <property type="evidence" value="ECO:0007669"/>
    <property type="project" value="TreeGrafter"/>
</dbReference>
<dbReference type="FunFam" id="2.60.40.10:FF:000651">
    <property type="entry name" value="Fc receptor like 1"/>
    <property type="match status" value="1"/>
</dbReference>
<dbReference type="GeneTree" id="ENSGT01050000244808"/>
<reference evidence="7" key="1">
    <citation type="submission" date="2025-08" db="UniProtKB">
        <authorList>
            <consortium name="Ensembl"/>
        </authorList>
    </citation>
    <scope>IDENTIFICATION</scope>
</reference>
<evidence type="ECO:0000256" key="4">
    <source>
        <dbReference type="ARBA" id="ARBA00023319"/>
    </source>
</evidence>
<keyword evidence="2" id="KW-0677">Repeat</keyword>
<keyword evidence="5" id="KW-0472">Membrane</keyword>
<dbReference type="GO" id="GO:0050766">
    <property type="term" value="P:positive regulation of phagocytosis"/>
    <property type="evidence" value="ECO:0007669"/>
    <property type="project" value="TreeGrafter"/>
</dbReference>
<dbReference type="InterPro" id="IPR013783">
    <property type="entry name" value="Ig-like_fold"/>
</dbReference>
<keyword evidence="3" id="KW-1015">Disulfide bond</keyword>
<keyword evidence="8" id="KW-1185">Reference proteome</keyword>
<dbReference type="InterPro" id="IPR036179">
    <property type="entry name" value="Ig-like_dom_sf"/>
</dbReference>
<dbReference type="SUPFAM" id="SSF48726">
    <property type="entry name" value="Immunoglobulin"/>
    <property type="match status" value="2"/>
</dbReference>
<dbReference type="Ensembl" id="ENSMMST00000019322.1">
    <property type="protein sequence ID" value="ENSMMSP00000017486.1"/>
    <property type="gene ID" value="ENSMMSG00000013282.1"/>
</dbReference>
<keyword evidence="1" id="KW-0732">Signal</keyword>
<keyword evidence="5" id="KW-1133">Transmembrane helix</keyword>
<feature type="transmembrane region" description="Helical" evidence="5">
    <location>
        <begin position="164"/>
        <end position="184"/>
    </location>
</feature>
<feature type="domain" description="Immunoglobulin-like beta-sandwich" evidence="6">
    <location>
        <begin position="75"/>
        <end position="138"/>
    </location>
</feature>